<dbReference type="Pfam" id="PF03845">
    <property type="entry name" value="Spore_permease"/>
    <property type="match status" value="1"/>
</dbReference>
<accession>A0A6A8DHA8</accession>
<keyword evidence="6 8" id="KW-1133">Transmembrane helix</keyword>
<gene>
    <name evidence="9" type="ORF">GH741_20820</name>
</gene>
<feature type="transmembrane region" description="Helical" evidence="8">
    <location>
        <begin position="217"/>
        <end position="239"/>
    </location>
</feature>
<dbReference type="PANTHER" id="PTHR34975:SF2">
    <property type="entry name" value="SPORE GERMINATION PROTEIN A2"/>
    <property type="match status" value="1"/>
</dbReference>
<evidence type="ECO:0000256" key="6">
    <source>
        <dbReference type="ARBA" id="ARBA00022989"/>
    </source>
</evidence>
<reference evidence="9" key="1">
    <citation type="submission" date="2019-11" db="EMBL/GenBank/DDBJ databases">
        <authorList>
            <person name="Li J."/>
        </authorList>
    </citation>
    <scope>NUCLEOTIDE SEQUENCE</scope>
    <source>
        <strain evidence="9">B6B</strain>
    </source>
</reference>
<evidence type="ECO:0000256" key="1">
    <source>
        <dbReference type="ARBA" id="ARBA00004141"/>
    </source>
</evidence>
<evidence type="ECO:0000256" key="7">
    <source>
        <dbReference type="ARBA" id="ARBA00023136"/>
    </source>
</evidence>
<keyword evidence="5 8" id="KW-0812">Transmembrane</keyword>
<evidence type="ECO:0000256" key="8">
    <source>
        <dbReference type="SAM" id="Phobius"/>
    </source>
</evidence>
<name>A0A6A8DHA8_9BACI</name>
<dbReference type="NCBIfam" id="TIGR00912">
    <property type="entry name" value="2A0309"/>
    <property type="match status" value="1"/>
</dbReference>
<proteinExistence type="inferred from homology"/>
<protein>
    <submittedName>
        <fullName evidence="9">GerAB/ArcD/ProY family transporter</fullName>
    </submittedName>
</protein>
<keyword evidence="10" id="KW-1185">Reference proteome</keyword>
<feature type="transmembrane region" description="Helical" evidence="8">
    <location>
        <begin position="184"/>
        <end position="205"/>
    </location>
</feature>
<evidence type="ECO:0000256" key="5">
    <source>
        <dbReference type="ARBA" id="ARBA00022692"/>
    </source>
</evidence>
<feature type="transmembrane region" description="Helical" evidence="8">
    <location>
        <begin position="108"/>
        <end position="134"/>
    </location>
</feature>
<dbReference type="PANTHER" id="PTHR34975">
    <property type="entry name" value="SPORE GERMINATION PROTEIN A2"/>
    <property type="match status" value="1"/>
</dbReference>
<dbReference type="GO" id="GO:0016020">
    <property type="term" value="C:membrane"/>
    <property type="evidence" value="ECO:0007669"/>
    <property type="project" value="UniProtKB-SubCell"/>
</dbReference>
<comment type="similarity">
    <text evidence="2">Belongs to the amino acid-polyamine-organocation (APC) superfamily. Spore germination protein (SGP) (TC 2.A.3.9) family.</text>
</comment>
<keyword evidence="4" id="KW-0309">Germination</keyword>
<dbReference type="OrthoDB" id="2078716at2"/>
<evidence type="ECO:0000256" key="3">
    <source>
        <dbReference type="ARBA" id="ARBA00022448"/>
    </source>
</evidence>
<feature type="transmembrane region" description="Helical" evidence="8">
    <location>
        <begin position="269"/>
        <end position="298"/>
    </location>
</feature>
<feature type="transmembrane region" description="Helical" evidence="8">
    <location>
        <begin position="41"/>
        <end position="61"/>
    </location>
</feature>
<comment type="caution">
    <text evidence="9">The sequence shown here is derived from an EMBL/GenBank/DDBJ whole genome shotgun (WGS) entry which is preliminary data.</text>
</comment>
<dbReference type="EMBL" id="WJNG01000025">
    <property type="protein sequence ID" value="MRH45088.1"/>
    <property type="molecule type" value="Genomic_DNA"/>
</dbReference>
<dbReference type="RefSeq" id="WP_153738683.1">
    <property type="nucleotide sequence ID" value="NZ_WJNG01000025.1"/>
</dbReference>
<organism evidence="9 10">
    <name type="scientific">Aquibacillus halophilus</name>
    <dbReference type="NCBI Taxonomy" id="930132"/>
    <lineage>
        <taxon>Bacteria</taxon>
        <taxon>Bacillati</taxon>
        <taxon>Bacillota</taxon>
        <taxon>Bacilli</taxon>
        <taxon>Bacillales</taxon>
        <taxon>Bacillaceae</taxon>
        <taxon>Aquibacillus</taxon>
    </lineage>
</organism>
<dbReference type="Proteomes" id="UP000799092">
    <property type="component" value="Unassembled WGS sequence"/>
</dbReference>
<evidence type="ECO:0000256" key="4">
    <source>
        <dbReference type="ARBA" id="ARBA00022544"/>
    </source>
</evidence>
<keyword evidence="7 8" id="KW-0472">Membrane</keyword>
<evidence type="ECO:0000313" key="9">
    <source>
        <dbReference type="EMBL" id="MRH45088.1"/>
    </source>
</evidence>
<feature type="transmembrane region" description="Helical" evidence="8">
    <location>
        <begin position="81"/>
        <end position="102"/>
    </location>
</feature>
<feature type="transmembrane region" description="Helical" evidence="8">
    <location>
        <begin position="146"/>
        <end position="164"/>
    </location>
</feature>
<feature type="transmembrane region" description="Helical" evidence="8">
    <location>
        <begin position="310"/>
        <end position="330"/>
    </location>
</feature>
<dbReference type="Gene3D" id="1.20.1740.10">
    <property type="entry name" value="Amino acid/polyamine transporter I"/>
    <property type="match status" value="1"/>
</dbReference>
<comment type="subcellular location">
    <subcellularLocation>
        <location evidence="1">Membrane</location>
        <topology evidence="1">Multi-pass membrane protein</topology>
    </subcellularLocation>
</comment>
<evidence type="ECO:0000256" key="2">
    <source>
        <dbReference type="ARBA" id="ARBA00007998"/>
    </source>
</evidence>
<dbReference type="InterPro" id="IPR004761">
    <property type="entry name" value="Spore_GerAB"/>
</dbReference>
<sequence length="361" mass="40002">MSEKVRISGAQFAILVIMNVLGTAIIIVPSIAASFGQQNGWFSVLLATLFGIGLVFLYYLIDNNHPNKNLYEQLEDLFGKWIGKFLSVLFIVFFFEIAIGNLRVMGDFIITQILVNTPIEVIMLLAVITCLIAVRMGIEVISRTAEIFFPYTVIAIILLITLVLPESEITHIQPVLQNNIAATLAGVIPLLGYPFLELVVMLAIMKHVNKQKAGRGFLVGMTIGGLLLTVVTLMCLVVLGSDITARNVYPTYVLGKKISVADFLDRIEILVAIIWFFTIFFKITISFYVVAIGVSHTLNLKNYKTTTIPLAYVIMVFGFFASPNIISTRIFLSSTWIPVSLIFGLVIPIVMLVVGFVKKKI</sequence>
<dbReference type="GO" id="GO:0009847">
    <property type="term" value="P:spore germination"/>
    <property type="evidence" value="ECO:0007669"/>
    <property type="project" value="InterPro"/>
</dbReference>
<evidence type="ECO:0000313" key="10">
    <source>
        <dbReference type="Proteomes" id="UP000799092"/>
    </source>
</evidence>
<feature type="transmembrane region" description="Helical" evidence="8">
    <location>
        <begin position="12"/>
        <end position="35"/>
    </location>
</feature>
<feature type="transmembrane region" description="Helical" evidence="8">
    <location>
        <begin position="336"/>
        <end position="357"/>
    </location>
</feature>
<dbReference type="AlphaFoldDB" id="A0A6A8DHA8"/>
<keyword evidence="3" id="KW-0813">Transport</keyword>